<dbReference type="GO" id="GO:0005975">
    <property type="term" value="P:carbohydrate metabolic process"/>
    <property type="evidence" value="ECO:0007669"/>
    <property type="project" value="InterPro"/>
</dbReference>
<dbReference type="InterPro" id="IPR011013">
    <property type="entry name" value="Gal_mutarotase_sf_dom"/>
</dbReference>
<dbReference type="InterPro" id="IPR008183">
    <property type="entry name" value="Aldose_1/G6P_1-epimerase"/>
</dbReference>
<proteinExistence type="predicted"/>
<dbReference type="InterPro" id="IPR014718">
    <property type="entry name" value="GH-type_carb-bd"/>
</dbReference>
<evidence type="ECO:0000313" key="2">
    <source>
        <dbReference type="Proteomes" id="UP001143328"/>
    </source>
</evidence>
<accession>A0A9W6KCE1</accession>
<dbReference type="Gene3D" id="2.70.98.10">
    <property type="match status" value="1"/>
</dbReference>
<dbReference type="EMBL" id="BSFN01000034">
    <property type="protein sequence ID" value="GLK92099.1"/>
    <property type="molecule type" value="Genomic_DNA"/>
</dbReference>
<reference evidence="1" key="2">
    <citation type="submission" date="2023-01" db="EMBL/GenBank/DDBJ databases">
        <authorList>
            <person name="Sun Q."/>
            <person name="Evtushenko L."/>
        </authorList>
    </citation>
    <scope>NUCLEOTIDE SEQUENCE</scope>
    <source>
        <strain evidence="1">VKM B-2935</strain>
    </source>
</reference>
<keyword evidence="2" id="KW-1185">Reference proteome</keyword>
<dbReference type="SUPFAM" id="SSF74650">
    <property type="entry name" value="Galactose mutarotase-like"/>
    <property type="match status" value="1"/>
</dbReference>
<dbReference type="CDD" id="cd09021">
    <property type="entry name" value="Aldose_epim_Ec_YphB"/>
    <property type="match status" value="1"/>
</dbReference>
<reference evidence="1" key="1">
    <citation type="journal article" date="2014" name="Int. J. Syst. Evol. Microbiol.">
        <title>Complete genome sequence of Corynebacterium casei LMG S-19264T (=DSM 44701T), isolated from a smear-ripened cheese.</title>
        <authorList>
            <consortium name="US DOE Joint Genome Institute (JGI-PGF)"/>
            <person name="Walter F."/>
            <person name="Albersmeier A."/>
            <person name="Kalinowski J."/>
            <person name="Ruckert C."/>
        </authorList>
    </citation>
    <scope>NUCLEOTIDE SEQUENCE</scope>
    <source>
        <strain evidence="1">VKM B-2935</strain>
    </source>
</reference>
<name>A0A9W6KCE1_9PSED</name>
<organism evidence="1 2">
    <name type="scientific">Pseudomonas turukhanskensis</name>
    <dbReference type="NCBI Taxonomy" id="1806536"/>
    <lineage>
        <taxon>Bacteria</taxon>
        <taxon>Pseudomonadati</taxon>
        <taxon>Pseudomonadota</taxon>
        <taxon>Gammaproteobacteria</taxon>
        <taxon>Pseudomonadales</taxon>
        <taxon>Pseudomonadaceae</taxon>
        <taxon>Pseudomonas</taxon>
    </lineage>
</organism>
<dbReference type="Pfam" id="PF01263">
    <property type="entry name" value="Aldose_epim"/>
    <property type="match status" value="1"/>
</dbReference>
<dbReference type="GO" id="GO:0030246">
    <property type="term" value="F:carbohydrate binding"/>
    <property type="evidence" value="ECO:0007669"/>
    <property type="project" value="InterPro"/>
</dbReference>
<comment type="caution">
    <text evidence="1">The sequence shown here is derived from an EMBL/GenBank/DDBJ whole genome shotgun (WGS) entry which is preliminary data.</text>
</comment>
<protein>
    <submittedName>
        <fullName evidence="1">Aldose 1-epimerase</fullName>
    </submittedName>
</protein>
<evidence type="ECO:0000313" key="1">
    <source>
        <dbReference type="EMBL" id="GLK92099.1"/>
    </source>
</evidence>
<sequence length="288" mass="31594">MNANDLISIEDALTRLSVAPAIGGSLVAWTRLSDGLNLLRPCPPEIEGPRQLGCYPLVPWSNRIANGGFDCPQGWLALSPNASNDPLPIHGSAWQQPWAVLEHSASQVLLELQSQVPFAYRAQQRIGLENGRLSIELHVTHLAEQPCWHGLGLHPYLPRTAATQLQVQAEQVWLCDEGRLPTELVELPPAWNFGDGAALPNELVDNGFTGWDGRALITQADLGYELEVHGTGSEFFLLFCPLDKPFFCFEPVSHPVNAHHLPGRPGLRLLAKGESCELGLSLKYQTLN</sequence>
<dbReference type="AlphaFoldDB" id="A0A9W6KCE1"/>
<dbReference type="GO" id="GO:0016853">
    <property type="term" value="F:isomerase activity"/>
    <property type="evidence" value="ECO:0007669"/>
    <property type="project" value="InterPro"/>
</dbReference>
<gene>
    <name evidence="1" type="ORF">GCM10017655_51630</name>
</gene>
<dbReference type="Proteomes" id="UP001143328">
    <property type="component" value="Unassembled WGS sequence"/>
</dbReference>